<evidence type="ECO:0000256" key="2">
    <source>
        <dbReference type="SAM" id="MobiDB-lite"/>
    </source>
</evidence>
<proteinExistence type="predicted"/>
<dbReference type="PANTHER" id="PTHR43205">
    <property type="entry name" value="PROSTAGLANDIN REDUCTASE"/>
    <property type="match status" value="1"/>
</dbReference>
<dbReference type="SUPFAM" id="SSF51735">
    <property type="entry name" value="NAD(P)-binding Rossmann-fold domains"/>
    <property type="match status" value="1"/>
</dbReference>
<dbReference type="SUPFAM" id="SSF50129">
    <property type="entry name" value="GroES-like"/>
    <property type="match status" value="1"/>
</dbReference>
<keyword evidence="5" id="KW-1185">Reference proteome</keyword>
<evidence type="ECO:0000259" key="3">
    <source>
        <dbReference type="SMART" id="SM00829"/>
    </source>
</evidence>
<dbReference type="Gene3D" id="3.40.50.720">
    <property type="entry name" value="NAD(P)-binding Rossmann-like Domain"/>
    <property type="match status" value="1"/>
</dbReference>
<comment type="caution">
    <text evidence="4">The sequence shown here is derived from an EMBL/GenBank/DDBJ whole genome shotgun (WGS) entry which is preliminary data.</text>
</comment>
<dbReference type="InterPro" id="IPR011032">
    <property type="entry name" value="GroES-like_sf"/>
</dbReference>
<dbReference type="Proteomes" id="UP000241890">
    <property type="component" value="Unassembled WGS sequence"/>
</dbReference>
<dbReference type="InterPro" id="IPR013149">
    <property type="entry name" value="ADH-like_C"/>
</dbReference>
<protein>
    <submittedName>
        <fullName evidence="4">Prostaglandin reductase 2</fullName>
    </submittedName>
</protein>
<dbReference type="SMART" id="SM00829">
    <property type="entry name" value="PKS_ER"/>
    <property type="match status" value="1"/>
</dbReference>
<dbReference type="CDD" id="cd05288">
    <property type="entry name" value="PGDH"/>
    <property type="match status" value="1"/>
</dbReference>
<keyword evidence="1" id="KW-0560">Oxidoreductase</keyword>
<gene>
    <name evidence="4" type="ORF">FCC1311_021442</name>
</gene>
<dbReference type="AlphaFoldDB" id="A0A2R5G5W3"/>
<dbReference type="InterPro" id="IPR041694">
    <property type="entry name" value="ADH_N_2"/>
</dbReference>
<dbReference type="GO" id="GO:0016628">
    <property type="term" value="F:oxidoreductase activity, acting on the CH-CH group of donors, NAD or NADP as acceptor"/>
    <property type="evidence" value="ECO:0007669"/>
    <property type="project" value="InterPro"/>
</dbReference>
<organism evidence="4 5">
    <name type="scientific">Hondaea fermentalgiana</name>
    <dbReference type="NCBI Taxonomy" id="2315210"/>
    <lineage>
        <taxon>Eukaryota</taxon>
        <taxon>Sar</taxon>
        <taxon>Stramenopiles</taxon>
        <taxon>Bigyra</taxon>
        <taxon>Labyrinthulomycetes</taxon>
        <taxon>Thraustochytrida</taxon>
        <taxon>Thraustochytriidae</taxon>
        <taxon>Hondaea</taxon>
    </lineage>
</organism>
<dbReference type="InterPro" id="IPR036291">
    <property type="entry name" value="NAD(P)-bd_dom_sf"/>
</dbReference>
<reference evidence="4 5" key="1">
    <citation type="submission" date="2017-12" db="EMBL/GenBank/DDBJ databases">
        <title>Sequencing, de novo assembly and annotation of complete genome of a new Thraustochytrid species, strain FCC1311.</title>
        <authorList>
            <person name="Sedici K."/>
            <person name="Godart F."/>
            <person name="Aiese Cigliano R."/>
            <person name="Sanseverino W."/>
            <person name="Barakat M."/>
            <person name="Ortet P."/>
            <person name="Marechal E."/>
            <person name="Cagnac O."/>
            <person name="Amato A."/>
        </authorList>
    </citation>
    <scope>NUCLEOTIDE SEQUENCE [LARGE SCALE GENOMIC DNA]</scope>
</reference>
<evidence type="ECO:0000313" key="5">
    <source>
        <dbReference type="Proteomes" id="UP000241890"/>
    </source>
</evidence>
<accession>A0A2R5G5W3</accession>
<dbReference type="OrthoDB" id="809632at2759"/>
<dbReference type="EMBL" id="BEYU01000016">
    <property type="protein sequence ID" value="GBG25925.1"/>
    <property type="molecule type" value="Genomic_DNA"/>
</dbReference>
<dbReference type="PANTHER" id="PTHR43205:SF5">
    <property type="entry name" value="PROSTAGLANDIN REDUCTASE 2"/>
    <property type="match status" value="1"/>
</dbReference>
<name>A0A2R5G5W3_9STRA</name>
<feature type="domain" description="Enoyl reductase (ER)" evidence="3">
    <location>
        <begin position="25"/>
        <end position="353"/>
    </location>
</feature>
<dbReference type="Pfam" id="PF00107">
    <property type="entry name" value="ADH_zinc_N"/>
    <property type="match status" value="1"/>
</dbReference>
<evidence type="ECO:0000256" key="1">
    <source>
        <dbReference type="ARBA" id="ARBA00023002"/>
    </source>
</evidence>
<dbReference type="InterPro" id="IPR045010">
    <property type="entry name" value="MDR_fam"/>
</dbReference>
<dbReference type="Gene3D" id="3.90.180.10">
    <property type="entry name" value="Medium-chain alcohol dehydrogenases, catalytic domain"/>
    <property type="match status" value="1"/>
</dbReference>
<dbReference type="Pfam" id="PF16884">
    <property type="entry name" value="ADH_N_2"/>
    <property type="match status" value="1"/>
</dbReference>
<dbReference type="InterPro" id="IPR020843">
    <property type="entry name" value="ER"/>
</dbReference>
<sequence length="360" mass="39044">MSAETGTNCEVRLAKRPGKDESVAGDDFEVVKSEVQEVRDDLEDGEVKLEVLVVSVDPYMRCRFNESTGADYMGPFVPGKAICSGGAATVLESKHPGFAKGDVLVSQMFMPWKRVCVLRPDDLSDAIKLPEGADPMMSVGPLGMPGLSAWFGVEQSKPIEGELCVLSSCAGGVGSVAGQVFRQRGLRVIGICGSQEKASWSQELGIADVALSYRDPDFDAKLKDACDGKVDLYFDNVGGTISEKVIMQLKKGGRVIVCGQISSYNQDTTRDDYVYPDPLPAPVAQHLESLGGTRERFFVGWYTEKNVEALREMQKQQSEGTLKAPISWVHGLENAGTAFCDMMAGKHMGKVLVDCRPRAQ</sequence>
<feature type="region of interest" description="Disordered" evidence="2">
    <location>
        <begin position="1"/>
        <end position="21"/>
    </location>
</feature>
<dbReference type="InParanoid" id="A0A2R5G5W3"/>
<evidence type="ECO:0000313" key="4">
    <source>
        <dbReference type="EMBL" id="GBG25925.1"/>
    </source>
</evidence>